<dbReference type="AlphaFoldDB" id="A0A1M4WC87"/>
<dbReference type="InterPro" id="IPR036890">
    <property type="entry name" value="HATPase_C_sf"/>
</dbReference>
<keyword evidence="5" id="KW-0812">Transmembrane</keyword>
<dbReference type="GO" id="GO:0000155">
    <property type="term" value="F:phosphorelay sensor kinase activity"/>
    <property type="evidence" value="ECO:0007669"/>
    <property type="project" value="InterPro"/>
</dbReference>
<dbReference type="SUPFAM" id="SSF55874">
    <property type="entry name" value="ATPase domain of HSP90 chaperone/DNA topoisomerase II/histidine kinase"/>
    <property type="match status" value="1"/>
</dbReference>
<dbReference type="Pfam" id="PF07730">
    <property type="entry name" value="HisKA_3"/>
    <property type="match status" value="1"/>
</dbReference>
<evidence type="ECO:0000259" key="7">
    <source>
        <dbReference type="Pfam" id="PF07730"/>
    </source>
</evidence>
<feature type="domain" description="Histidine kinase/HSP90-like ATPase" evidence="6">
    <location>
        <begin position="179"/>
        <end position="259"/>
    </location>
</feature>
<keyword evidence="4" id="KW-0175">Coiled coil</keyword>
<dbReference type="InterPro" id="IPR003594">
    <property type="entry name" value="HATPase_dom"/>
</dbReference>
<proteinExistence type="predicted"/>
<dbReference type="Proteomes" id="UP000184108">
    <property type="component" value="Unassembled WGS sequence"/>
</dbReference>
<dbReference type="PANTHER" id="PTHR24421">
    <property type="entry name" value="NITRATE/NITRITE SENSOR PROTEIN NARX-RELATED"/>
    <property type="match status" value="1"/>
</dbReference>
<organism evidence="8 9">
    <name type="scientific">Chryseobacterium vrystaatense</name>
    <dbReference type="NCBI Taxonomy" id="307480"/>
    <lineage>
        <taxon>Bacteria</taxon>
        <taxon>Pseudomonadati</taxon>
        <taxon>Bacteroidota</taxon>
        <taxon>Flavobacteriia</taxon>
        <taxon>Flavobacteriales</taxon>
        <taxon>Weeksellaceae</taxon>
        <taxon>Chryseobacterium group</taxon>
        <taxon>Chryseobacterium</taxon>
    </lineage>
</organism>
<feature type="transmembrane region" description="Helical" evidence="5">
    <location>
        <begin position="12"/>
        <end position="33"/>
    </location>
</feature>
<dbReference type="GO" id="GO:0046983">
    <property type="term" value="F:protein dimerization activity"/>
    <property type="evidence" value="ECO:0007669"/>
    <property type="project" value="InterPro"/>
</dbReference>
<protein>
    <submittedName>
        <fullName evidence="8">Two-component system, NarL family, sensor histidine kinase DesK</fullName>
    </submittedName>
</protein>
<dbReference type="EMBL" id="FQVE01000001">
    <property type="protein sequence ID" value="SHE78901.1"/>
    <property type="molecule type" value="Genomic_DNA"/>
</dbReference>
<keyword evidence="1" id="KW-0808">Transferase</keyword>
<evidence type="ECO:0000259" key="6">
    <source>
        <dbReference type="Pfam" id="PF02518"/>
    </source>
</evidence>
<dbReference type="Gene3D" id="3.30.565.10">
    <property type="entry name" value="Histidine kinase-like ATPase, C-terminal domain"/>
    <property type="match status" value="1"/>
</dbReference>
<feature type="coiled-coil region" evidence="4">
    <location>
        <begin position="39"/>
        <end position="76"/>
    </location>
</feature>
<feature type="domain" description="Signal transduction histidine kinase subgroup 3 dimerisation and phosphoacceptor" evidence="7">
    <location>
        <begin position="69"/>
        <end position="131"/>
    </location>
</feature>
<evidence type="ECO:0000256" key="3">
    <source>
        <dbReference type="ARBA" id="ARBA00023012"/>
    </source>
</evidence>
<evidence type="ECO:0000313" key="8">
    <source>
        <dbReference type="EMBL" id="SHE78901.1"/>
    </source>
</evidence>
<dbReference type="Pfam" id="PF02518">
    <property type="entry name" value="HATPase_c"/>
    <property type="match status" value="1"/>
</dbReference>
<keyword evidence="3" id="KW-0902">Two-component regulatory system</keyword>
<dbReference type="InterPro" id="IPR011712">
    <property type="entry name" value="Sig_transdc_His_kin_sub3_dim/P"/>
</dbReference>
<dbReference type="RefSeq" id="WP_073171658.1">
    <property type="nucleotide sequence ID" value="NZ_FQVE01000001.1"/>
</dbReference>
<gene>
    <name evidence="8" type="ORF">SAMN02787073_1130</name>
</gene>
<keyword evidence="5" id="KW-1133">Transmembrane helix</keyword>
<dbReference type="GO" id="GO:0016020">
    <property type="term" value="C:membrane"/>
    <property type="evidence" value="ECO:0007669"/>
    <property type="project" value="InterPro"/>
</dbReference>
<accession>A0A1M4WC87</accession>
<evidence type="ECO:0000256" key="5">
    <source>
        <dbReference type="SAM" id="Phobius"/>
    </source>
</evidence>
<evidence type="ECO:0000256" key="4">
    <source>
        <dbReference type="SAM" id="Coils"/>
    </source>
</evidence>
<evidence type="ECO:0000256" key="2">
    <source>
        <dbReference type="ARBA" id="ARBA00022777"/>
    </source>
</evidence>
<evidence type="ECO:0000256" key="1">
    <source>
        <dbReference type="ARBA" id="ARBA00022679"/>
    </source>
</evidence>
<evidence type="ECO:0000313" key="9">
    <source>
        <dbReference type="Proteomes" id="UP000184108"/>
    </source>
</evidence>
<name>A0A1M4WC87_9FLAO</name>
<reference evidence="9" key="1">
    <citation type="submission" date="2016-11" db="EMBL/GenBank/DDBJ databases">
        <authorList>
            <person name="Varghese N."/>
            <person name="Submissions S."/>
        </authorList>
    </citation>
    <scope>NUCLEOTIDE SEQUENCE [LARGE SCALE GENOMIC DNA]</scope>
    <source>
        <strain evidence="9">YR203</strain>
    </source>
</reference>
<keyword evidence="5" id="KW-0472">Membrane</keyword>
<dbReference type="InterPro" id="IPR050482">
    <property type="entry name" value="Sensor_HK_TwoCompSys"/>
</dbReference>
<dbReference type="Gene3D" id="1.20.5.1930">
    <property type="match status" value="1"/>
</dbReference>
<sequence>MNQLPEEFKFTYILAVMIMMFFVGFIIFVVLMYNRKQLLYFKEKQLKEAEYQNQLLQKELEKQKSIEEERERISHDMHDDLGAGISALKLQAEFLKQKAKDDDLQSDIDELLKTSEEMNLSMREMLWSLNSGNDTLGSFIEYAVQYADNFLKKTKIKLQSESIDILSETPISTELRRNMFLCLKESINNAYKHSQANSLKLSFFQEGNTFSMNISDNGIGISKTHTEGNGLRNIKRRMLEQNGECHILKEGPGTEILFKTTLNIEN</sequence>
<keyword evidence="2 8" id="KW-0418">Kinase</keyword>